<keyword evidence="9" id="KW-1185">Reference proteome</keyword>
<dbReference type="InterPro" id="IPR003770">
    <property type="entry name" value="MLTG-like"/>
</dbReference>
<dbReference type="RefSeq" id="WP_345371512.1">
    <property type="nucleotide sequence ID" value="NZ_BAABKD010000011.1"/>
</dbReference>
<dbReference type="EMBL" id="BAABKD010000011">
    <property type="protein sequence ID" value="GAA5092495.1"/>
    <property type="molecule type" value="Genomic_DNA"/>
</dbReference>
<dbReference type="PANTHER" id="PTHR30518">
    <property type="entry name" value="ENDOLYTIC MUREIN TRANSGLYCOSYLASE"/>
    <property type="match status" value="1"/>
</dbReference>
<accession>A0ABP9M8J6</accession>
<evidence type="ECO:0000313" key="9">
    <source>
        <dbReference type="Proteomes" id="UP001500227"/>
    </source>
</evidence>
<keyword evidence="3 7" id="KW-1133">Transmembrane helix</keyword>
<dbReference type="Proteomes" id="UP001500227">
    <property type="component" value="Unassembled WGS sequence"/>
</dbReference>
<feature type="site" description="Important for catalytic activity" evidence="7">
    <location>
        <position position="218"/>
    </location>
</feature>
<protein>
    <recommendedName>
        <fullName evidence="7">Endolytic murein transglycosylase</fullName>
        <ecNumber evidence="7">4.2.2.29</ecNumber>
    </recommendedName>
    <alternativeName>
        <fullName evidence="7">Peptidoglycan lytic transglycosylase</fullName>
    </alternativeName>
    <alternativeName>
        <fullName evidence="7">Peptidoglycan polymerization terminase</fullName>
    </alternativeName>
</protein>
<evidence type="ECO:0000256" key="5">
    <source>
        <dbReference type="ARBA" id="ARBA00023239"/>
    </source>
</evidence>
<keyword evidence="2 7" id="KW-0812">Transmembrane</keyword>
<keyword evidence="6 7" id="KW-0961">Cell wall biogenesis/degradation</keyword>
<dbReference type="EC" id="4.2.2.29" evidence="7"/>
<evidence type="ECO:0000256" key="4">
    <source>
        <dbReference type="ARBA" id="ARBA00023136"/>
    </source>
</evidence>
<sequence length="336" mass="37966">MKKKRVLIGSFLLALLLALASAYGVWWWVMWRAVPMQAERVDYIIESGSGPKAIARTMRQAGIAVDENHFALLARLTEKDTQLQAGAYEAVQGDSLWTLLERMAQGDMMQTRITLVEGWDYKRIRQQLAADPNIKQTLTTVGDSELLERLGAQATHPEGLFYPDTYVFVPGSTDFDILRRAYQAQTELLQQLWESRDPDLPLKTPYEALILASIVEKETGHGEDRARVAGVFINRLRIGMLLQTDPTVIYGMGDQYQGRIRKKDLQTDTPWNTYTRAGLPPTPIASPGKAALLATLHPEKHDYLYFVSRGDGTSEFSKNLRDHNRAVRKYILNRSG</sequence>
<evidence type="ECO:0000256" key="2">
    <source>
        <dbReference type="ARBA" id="ARBA00022692"/>
    </source>
</evidence>
<dbReference type="Gene3D" id="3.30.160.60">
    <property type="entry name" value="Classic Zinc Finger"/>
    <property type="match status" value="1"/>
</dbReference>
<proteinExistence type="inferred from homology"/>
<evidence type="ECO:0000256" key="7">
    <source>
        <dbReference type="HAMAP-Rule" id="MF_02065"/>
    </source>
</evidence>
<comment type="function">
    <text evidence="7">Functions as a peptidoglycan terminase that cleaves nascent peptidoglycan strands endolytically to terminate their elongation.</text>
</comment>
<dbReference type="HAMAP" id="MF_02065">
    <property type="entry name" value="MltG"/>
    <property type="match status" value="1"/>
</dbReference>
<evidence type="ECO:0000256" key="3">
    <source>
        <dbReference type="ARBA" id="ARBA00022989"/>
    </source>
</evidence>
<comment type="catalytic activity">
    <reaction evidence="7">
        <text>a peptidoglycan chain = a peptidoglycan chain with N-acetyl-1,6-anhydromuramyl-[peptide] at the reducing end + a peptidoglycan chain with N-acetylglucosamine at the non-reducing end.</text>
        <dbReference type="EC" id="4.2.2.29"/>
    </reaction>
</comment>
<evidence type="ECO:0000256" key="1">
    <source>
        <dbReference type="ARBA" id="ARBA00022475"/>
    </source>
</evidence>
<dbReference type="NCBIfam" id="TIGR00247">
    <property type="entry name" value="endolytic transglycosylase MltG"/>
    <property type="match status" value="1"/>
</dbReference>
<reference evidence="9" key="1">
    <citation type="journal article" date="2019" name="Int. J. Syst. Evol. Microbiol.">
        <title>The Global Catalogue of Microorganisms (GCM) 10K type strain sequencing project: providing services to taxonomists for standard genome sequencing and annotation.</title>
        <authorList>
            <consortium name="The Broad Institute Genomics Platform"/>
            <consortium name="The Broad Institute Genome Sequencing Center for Infectious Disease"/>
            <person name="Wu L."/>
            <person name="Ma J."/>
        </authorList>
    </citation>
    <scope>NUCLEOTIDE SEQUENCE [LARGE SCALE GENOMIC DNA]</scope>
    <source>
        <strain evidence="9">JCM 18423</strain>
    </source>
</reference>
<dbReference type="Pfam" id="PF02618">
    <property type="entry name" value="YceG"/>
    <property type="match status" value="1"/>
</dbReference>
<evidence type="ECO:0000313" key="8">
    <source>
        <dbReference type="EMBL" id="GAA5092495.1"/>
    </source>
</evidence>
<keyword evidence="4 7" id="KW-0472">Membrane</keyword>
<dbReference type="CDD" id="cd08010">
    <property type="entry name" value="MltG_like"/>
    <property type="match status" value="1"/>
</dbReference>
<evidence type="ECO:0000256" key="6">
    <source>
        <dbReference type="ARBA" id="ARBA00023316"/>
    </source>
</evidence>
<comment type="similarity">
    <text evidence="7">Belongs to the transglycosylase MltG family.</text>
</comment>
<keyword evidence="5 7" id="KW-0456">Lyase</keyword>
<name>A0ABP9M8J6_9BURK</name>
<dbReference type="Gene3D" id="3.30.1490.480">
    <property type="entry name" value="Endolytic murein transglycosylase"/>
    <property type="match status" value="1"/>
</dbReference>
<comment type="caution">
    <text evidence="8">The sequence shown here is derived from an EMBL/GenBank/DDBJ whole genome shotgun (WGS) entry which is preliminary data.</text>
</comment>
<organism evidence="8 9">
    <name type="scientific">Paenalcaligenes hermetiae</name>
    <dbReference type="NCBI Taxonomy" id="1157987"/>
    <lineage>
        <taxon>Bacteria</taxon>
        <taxon>Pseudomonadati</taxon>
        <taxon>Pseudomonadota</taxon>
        <taxon>Betaproteobacteria</taxon>
        <taxon>Burkholderiales</taxon>
        <taxon>Alcaligenaceae</taxon>
        <taxon>Paenalcaligenes</taxon>
    </lineage>
</organism>
<dbReference type="PANTHER" id="PTHR30518:SF2">
    <property type="entry name" value="ENDOLYTIC MUREIN TRANSGLYCOSYLASE"/>
    <property type="match status" value="1"/>
</dbReference>
<keyword evidence="1 7" id="KW-1003">Cell membrane</keyword>
<keyword evidence="7" id="KW-0997">Cell inner membrane</keyword>
<gene>
    <name evidence="7 8" type="primary">mltG</name>
    <name evidence="8" type="ORF">GCM10023337_19870</name>
</gene>